<feature type="compositionally biased region" description="Basic and acidic residues" evidence="1">
    <location>
        <begin position="259"/>
        <end position="288"/>
    </location>
</feature>
<feature type="compositionally biased region" description="Polar residues" evidence="1">
    <location>
        <begin position="214"/>
        <end position="224"/>
    </location>
</feature>
<dbReference type="EMBL" id="BKCJ010087940">
    <property type="protein sequence ID" value="GEX07044.1"/>
    <property type="molecule type" value="Genomic_DNA"/>
</dbReference>
<name>A0A699H0X6_TANCI</name>
<proteinExistence type="predicted"/>
<evidence type="ECO:0000313" key="2">
    <source>
        <dbReference type="EMBL" id="GEX07044.1"/>
    </source>
</evidence>
<organism evidence="2">
    <name type="scientific">Tanacetum cinerariifolium</name>
    <name type="common">Dalmatian daisy</name>
    <name type="synonym">Chrysanthemum cinerariifolium</name>
    <dbReference type="NCBI Taxonomy" id="118510"/>
    <lineage>
        <taxon>Eukaryota</taxon>
        <taxon>Viridiplantae</taxon>
        <taxon>Streptophyta</taxon>
        <taxon>Embryophyta</taxon>
        <taxon>Tracheophyta</taxon>
        <taxon>Spermatophyta</taxon>
        <taxon>Magnoliopsida</taxon>
        <taxon>eudicotyledons</taxon>
        <taxon>Gunneridae</taxon>
        <taxon>Pentapetalae</taxon>
        <taxon>asterids</taxon>
        <taxon>campanulids</taxon>
        <taxon>Asterales</taxon>
        <taxon>Asteraceae</taxon>
        <taxon>Asteroideae</taxon>
        <taxon>Anthemideae</taxon>
        <taxon>Anthemidinae</taxon>
        <taxon>Tanacetum</taxon>
    </lineage>
</organism>
<dbReference type="AlphaFoldDB" id="A0A699H0X6"/>
<feature type="compositionally biased region" description="Basic and acidic residues" evidence="1">
    <location>
        <begin position="300"/>
        <end position="330"/>
    </location>
</feature>
<comment type="caution">
    <text evidence="2">The sequence shown here is derived from an EMBL/GenBank/DDBJ whole genome shotgun (WGS) entry which is preliminary data.</text>
</comment>
<reference evidence="2" key="1">
    <citation type="journal article" date="2019" name="Sci. Rep.">
        <title>Draft genome of Tanacetum cinerariifolium, the natural source of mosquito coil.</title>
        <authorList>
            <person name="Yamashiro T."/>
            <person name="Shiraishi A."/>
            <person name="Satake H."/>
            <person name="Nakayama K."/>
        </authorList>
    </citation>
    <scope>NUCLEOTIDE SEQUENCE</scope>
</reference>
<accession>A0A699H0X6</accession>
<feature type="compositionally biased region" description="Acidic residues" evidence="1">
    <location>
        <begin position="289"/>
        <end position="299"/>
    </location>
</feature>
<feature type="region of interest" description="Disordered" evidence="1">
    <location>
        <begin position="206"/>
        <end position="330"/>
    </location>
</feature>
<gene>
    <name evidence="2" type="ORF">Tci_279019</name>
</gene>
<sequence>MQQFWFTIKKTKKTYFYDFGLADKKLSVDVELFRKIIDICPKVLNEDFVAPPSEEELFTFLIELGYKRPMDHLARMFVHHMHQLWRTLATIINMFLSGKTSSNDRLCQSRVAILFTKIIINHFLLLNHSVPKGPRFALHTIKNDGVINRLKFVRIGEDFQEYGRAIPNTMLTEDIKQTEAYQTFIKYSTGLIPLNKSIGANTMQAIKNNKKPSRSQPYTGSSSKGDGITPEVPNEPTFIFTTSSEGTGTKPRVPDEEDKVDKEIKWLTTDEEKEKQVNQDDDDNRSIDIEETDDDEKTDDEFVHGDEYVHDDVDKEMKDAKDNETGKDNE</sequence>
<evidence type="ECO:0000256" key="1">
    <source>
        <dbReference type="SAM" id="MobiDB-lite"/>
    </source>
</evidence>
<protein>
    <submittedName>
        <fullName evidence="2">Uncharacterized protein</fullName>
    </submittedName>
</protein>